<evidence type="ECO:0000313" key="2">
    <source>
        <dbReference type="EMBL" id="QSZ34231.1"/>
    </source>
</evidence>
<evidence type="ECO:0000256" key="1">
    <source>
        <dbReference type="SAM" id="MobiDB-lite"/>
    </source>
</evidence>
<organism evidence="2 3">
    <name type="scientific">Monilinia vaccinii-corymbosi</name>
    <dbReference type="NCBI Taxonomy" id="61207"/>
    <lineage>
        <taxon>Eukaryota</taxon>
        <taxon>Fungi</taxon>
        <taxon>Dikarya</taxon>
        <taxon>Ascomycota</taxon>
        <taxon>Pezizomycotina</taxon>
        <taxon>Leotiomycetes</taxon>
        <taxon>Helotiales</taxon>
        <taxon>Sclerotiniaceae</taxon>
        <taxon>Monilinia</taxon>
    </lineage>
</organism>
<sequence length="332" mass="37919">MNPSTKRKRDDDISSQSKTSNEANGIRSLPNELLGQIVKEVMNHGILDMRTRNRTRSLPAFIHSLRCDVGHPGRQQYIFALDACNRGFIHSLHFGNCWDLVDMDREELQTIRNVVVKFLPVHPYKQGADTLHTWDQIKLASLAGNGDLAEKMREEVVDVEAGRSSFPSPSVLKSSLEGLPNLCSVQLEFKGSSSPAGKEAFMGMFRRLKAFLADNKDYKLEDLTVEHRGRKRLRRREQAGGWIIGDNFIKRIAIPEITKMVGREVGLVVTSDDRWNETIWQLEDVTNQEIAFKNILHQNVENMAADVFVVPSVLHRLFQSNWTWLLERDVQQ</sequence>
<feature type="region of interest" description="Disordered" evidence="1">
    <location>
        <begin position="1"/>
        <end position="26"/>
    </location>
</feature>
<dbReference type="EMBL" id="CP063408">
    <property type="protein sequence ID" value="QSZ34231.1"/>
    <property type="molecule type" value="Genomic_DNA"/>
</dbReference>
<reference evidence="2" key="1">
    <citation type="submission" date="2020-10" db="EMBL/GenBank/DDBJ databases">
        <title>Genome Sequence of Monilinia vaccinii-corymbosi Sheds Light on Mummy Berry Disease Infection of Blueberry and Mating Type.</title>
        <authorList>
            <person name="Yow A.G."/>
            <person name="Zhang Y."/>
            <person name="Bansal K."/>
            <person name="Eacker S.M."/>
            <person name="Sullivan S."/>
            <person name="Liachko I."/>
            <person name="Cubeta M.A."/>
            <person name="Rollins J.A."/>
            <person name="Ashrafi H."/>
        </authorList>
    </citation>
    <scope>NUCLEOTIDE SEQUENCE</scope>
    <source>
        <strain evidence="2">RL-1</strain>
    </source>
</reference>
<evidence type="ECO:0000313" key="3">
    <source>
        <dbReference type="Proteomes" id="UP000672032"/>
    </source>
</evidence>
<gene>
    <name evidence="2" type="ORF">DSL72_005821</name>
</gene>
<protein>
    <submittedName>
        <fullName evidence="2">Uncharacterized protein</fullName>
    </submittedName>
</protein>
<proteinExistence type="predicted"/>
<dbReference type="Proteomes" id="UP000672032">
    <property type="component" value="Chromosome 4"/>
</dbReference>
<keyword evidence="3" id="KW-1185">Reference proteome</keyword>
<name>A0A8A3PGV5_9HELO</name>
<dbReference type="OrthoDB" id="3519663at2759"/>
<feature type="compositionally biased region" description="Polar residues" evidence="1">
    <location>
        <begin position="14"/>
        <end position="23"/>
    </location>
</feature>
<dbReference type="AlphaFoldDB" id="A0A8A3PGV5"/>
<accession>A0A8A3PGV5</accession>